<name>A0A450SGH3_9GAMM</name>
<feature type="region of interest" description="Disordered" evidence="1">
    <location>
        <begin position="1"/>
        <end position="24"/>
    </location>
</feature>
<dbReference type="InterPro" id="IPR010982">
    <property type="entry name" value="Lambda_DNA-bd_dom_sf"/>
</dbReference>
<keyword evidence="2" id="KW-0472">Membrane</keyword>
<dbReference type="GO" id="GO:0003677">
    <property type="term" value="F:DNA binding"/>
    <property type="evidence" value="ECO:0007669"/>
    <property type="project" value="InterPro"/>
</dbReference>
<evidence type="ECO:0000256" key="2">
    <source>
        <dbReference type="SAM" id="Phobius"/>
    </source>
</evidence>
<dbReference type="InterPro" id="IPR025194">
    <property type="entry name" value="RodZ-like_C"/>
</dbReference>
<keyword evidence="2" id="KW-0812">Transmembrane</keyword>
<dbReference type="Pfam" id="PF13413">
    <property type="entry name" value="HTH_25"/>
    <property type="match status" value="1"/>
</dbReference>
<feature type="compositionally biased region" description="Polar residues" evidence="1">
    <location>
        <begin position="168"/>
        <end position="177"/>
    </location>
</feature>
<dbReference type="CDD" id="cd00093">
    <property type="entry name" value="HTH_XRE"/>
    <property type="match status" value="1"/>
</dbReference>
<keyword evidence="2" id="KW-1133">Transmembrane helix</keyword>
<organism evidence="4">
    <name type="scientific">Candidatus Kentrum sp. DK</name>
    <dbReference type="NCBI Taxonomy" id="2126562"/>
    <lineage>
        <taxon>Bacteria</taxon>
        <taxon>Pseudomonadati</taxon>
        <taxon>Pseudomonadota</taxon>
        <taxon>Gammaproteobacteria</taxon>
        <taxon>Candidatus Kentrum</taxon>
    </lineage>
</organism>
<evidence type="ECO:0000313" key="4">
    <source>
        <dbReference type="EMBL" id="VFJ52135.1"/>
    </source>
</evidence>
<dbReference type="AlphaFoldDB" id="A0A450SGH3"/>
<dbReference type="PANTHER" id="PTHR34475">
    <property type="match status" value="1"/>
</dbReference>
<dbReference type="InterPro" id="IPR050400">
    <property type="entry name" value="Bact_Cytoskel_RodZ"/>
</dbReference>
<feature type="domain" description="HTH cro/C1-type" evidence="3">
    <location>
        <begin position="23"/>
        <end position="80"/>
    </location>
</feature>
<dbReference type="SMART" id="SM00530">
    <property type="entry name" value="HTH_XRE"/>
    <property type="match status" value="1"/>
</dbReference>
<dbReference type="EMBL" id="CAADEY010000035">
    <property type="protein sequence ID" value="VFJ52135.1"/>
    <property type="molecule type" value="Genomic_DNA"/>
</dbReference>
<protein>
    <submittedName>
        <fullName evidence="4">Cytoskeleton protein RodZ</fullName>
    </submittedName>
</protein>
<gene>
    <name evidence="4" type="ORF">BECKDK2373C_GA0170839_10358</name>
</gene>
<dbReference type="PANTHER" id="PTHR34475:SF1">
    <property type="entry name" value="CYTOSKELETON PROTEIN RODZ"/>
    <property type="match status" value="1"/>
</dbReference>
<proteinExistence type="predicted"/>
<evidence type="ECO:0000259" key="3">
    <source>
        <dbReference type="SMART" id="SM00530"/>
    </source>
</evidence>
<feature type="transmembrane region" description="Helical" evidence="2">
    <location>
        <begin position="113"/>
        <end position="134"/>
    </location>
</feature>
<feature type="compositionally biased region" description="Basic and acidic residues" evidence="1">
    <location>
        <begin position="14"/>
        <end position="24"/>
    </location>
</feature>
<evidence type="ECO:0000256" key="1">
    <source>
        <dbReference type="SAM" id="MobiDB-lite"/>
    </source>
</evidence>
<dbReference type="SUPFAM" id="SSF47413">
    <property type="entry name" value="lambda repressor-like DNA-binding domains"/>
    <property type="match status" value="1"/>
</dbReference>
<reference evidence="4" key="1">
    <citation type="submission" date="2019-02" db="EMBL/GenBank/DDBJ databases">
        <authorList>
            <person name="Gruber-Vodicka R. H."/>
            <person name="Seah K. B. B."/>
        </authorList>
    </citation>
    <scope>NUCLEOTIDE SEQUENCE</scope>
    <source>
        <strain evidence="4">BECK_DK161</strain>
    </source>
</reference>
<feature type="region of interest" description="Disordered" evidence="1">
    <location>
        <begin position="168"/>
        <end position="259"/>
    </location>
</feature>
<dbReference type="Gene3D" id="1.10.260.40">
    <property type="entry name" value="lambda repressor-like DNA-binding domains"/>
    <property type="match status" value="1"/>
</dbReference>
<dbReference type="Pfam" id="PF13464">
    <property type="entry name" value="RodZ_C"/>
    <property type="match status" value="1"/>
</dbReference>
<feature type="compositionally biased region" description="Basic and acidic residues" evidence="1">
    <location>
        <begin position="179"/>
        <end position="193"/>
    </location>
</feature>
<accession>A0A450SGH3</accession>
<sequence>MTDPQPNPPTKSGNGEKKGPGRQLREARRSYNLTVEDVAAYLRLHPATVHNLEEDNYAHLPGPTFVRGYLRSYARSLDMDPEPILDSFGERYTGRPAPIQGIVEHSRMRGDHIVVRISTYFIVFVLIALLFSWWQNQVSFGDAIVEEEIITLSDGMNAGISFGEETEMPSSLFTGPETNRGHDARDDKDHATETEAADVAIAPSRSEKAPKPNPIESVTPAITGDASVTAPLPGDIGDTGEPATEPPEEKAKIPPDAPKVGHLTLHLRGDSWMGIYDGNGKRLYYGTGLAGETYKFQGITPFHVTLGYARGVDVVYNGKPFDLWPHIRRKRAEFSLD</sequence>
<dbReference type="InterPro" id="IPR001387">
    <property type="entry name" value="Cro/C1-type_HTH"/>
</dbReference>